<sequence length="140" mass="15498">MTTYFEPGLPTDQPAFDPETAPYWDAARVGHLVLPFCEACQQFFWYPRGFCPRCAGDSLAWPEATGRGEVYSYSVVRRAFGEWAEYTPFVIAWVTLDEGVTLLTNIIGCSEDQLAVGMPVEAVFESGSDADLPALRFTPA</sequence>
<evidence type="ECO:0000259" key="1">
    <source>
        <dbReference type="Pfam" id="PF01796"/>
    </source>
</evidence>
<evidence type="ECO:0008006" key="5">
    <source>
        <dbReference type="Google" id="ProtNLM"/>
    </source>
</evidence>
<reference evidence="3 4" key="1">
    <citation type="submission" date="2018-11" db="EMBL/GenBank/DDBJ databases">
        <title>Gordonia insulae sp. nov., isolated from an island soil.</title>
        <authorList>
            <person name="Kim Y.S."/>
            <person name="Kim S.B."/>
        </authorList>
    </citation>
    <scope>NUCLEOTIDE SEQUENCE [LARGE SCALE GENOMIC DNA]</scope>
    <source>
        <strain evidence="3 4">MMS17-SY073</strain>
    </source>
</reference>
<dbReference type="InterPro" id="IPR052513">
    <property type="entry name" value="Thioester_dehydratase-like"/>
</dbReference>
<dbReference type="AlphaFoldDB" id="A0A3G8JKI8"/>
<dbReference type="OrthoDB" id="7470921at2"/>
<evidence type="ECO:0000313" key="4">
    <source>
        <dbReference type="Proteomes" id="UP000271469"/>
    </source>
</evidence>
<dbReference type="KEGG" id="gom:D7316_02054"/>
<dbReference type="PANTHER" id="PTHR34075">
    <property type="entry name" value="BLR3430 PROTEIN"/>
    <property type="match status" value="1"/>
</dbReference>
<dbReference type="Pfam" id="PF12172">
    <property type="entry name" value="zf-ChsH2"/>
    <property type="match status" value="1"/>
</dbReference>
<name>A0A3G8JKI8_9ACTN</name>
<dbReference type="Gene3D" id="6.10.30.10">
    <property type="match status" value="1"/>
</dbReference>
<dbReference type="RefSeq" id="WP_124708158.1">
    <property type="nucleotide sequence ID" value="NZ_CP033972.1"/>
</dbReference>
<dbReference type="InterPro" id="IPR022002">
    <property type="entry name" value="ChsH2_Znr"/>
</dbReference>
<evidence type="ECO:0000259" key="2">
    <source>
        <dbReference type="Pfam" id="PF12172"/>
    </source>
</evidence>
<dbReference type="InterPro" id="IPR012340">
    <property type="entry name" value="NA-bd_OB-fold"/>
</dbReference>
<dbReference type="EMBL" id="CP033972">
    <property type="protein sequence ID" value="AZG45458.1"/>
    <property type="molecule type" value="Genomic_DNA"/>
</dbReference>
<proteinExistence type="predicted"/>
<feature type="domain" description="ChsH2 C-terminal OB-fold" evidence="1">
    <location>
        <begin position="61"/>
        <end position="125"/>
    </location>
</feature>
<dbReference type="Pfam" id="PF01796">
    <property type="entry name" value="OB_ChsH2_C"/>
    <property type="match status" value="1"/>
</dbReference>
<gene>
    <name evidence="3" type="ORF">D7316_02054</name>
</gene>
<dbReference type="SUPFAM" id="SSF50249">
    <property type="entry name" value="Nucleic acid-binding proteins"/>
    <property type="match status" value="1"/>
</dbReference>
<evidence type="ECO:0000313" key="3">
    <source>
        <dbReference type="EMBL" id="AZG45458.1"/>
    </source>
</evidence>
<protein>
    <recommendedName>
        <fullName evidence="5">DUF35 domain-containing protein</fullName>
    </recommendedName>
</protein>
<accession>A0A3G8JKI8</accession>
<dbReference type="PANTHER" id="PTHR34075:SF5">
    <property type="entry name" value="BLR3430 PROTEIN"/>
    <property type="match status" value="1"/>
</dbReference>
<dbReference type="InterPro" id="IPR002878">
    <property type="entry name" value="ChsH2_C"/>
</dbReference>
<dbReference type="Proteomes" id="UP000271469">
    <property type="component" value="Chromosome"/>
</dbReference>
<feature type="domain" description="ChsH2 rubredoxin-like zinc ribbon" evidence="2">
    <location>
        <begin position="24"/>
        <end position="59"/>
    </location>
</feature>
<keyword evidence="4" id="KW-1185">Reference proteome</keyword>
<organism evidence="3 4">
    <name type="scientific">Gordonia insulae</name>
    <dbReference type="NCBI Taxonomy" id="2420509"/>
    <lineage>
        <taxon>Bacteria</taxon>
        <taxon>Bacillati</taxon>
        <taxon>Actinomycetota</taxon>
        <taxon>Actinomycetes</taxon>
        <taxon>Mycobacteriales</taxon>
        <taxon>Gordoniaceae</taxon>
        <taxon>Gordonia</taxon>
    </lineage>
</organism>